<dbReference type="PANTHER" id="PTHR24104:SF25">
    <property type="entry name" value="PROTEIN LIN-41"/>
    <property type="match status" value="1"/>
</dbReference>
<dbReference type="InterPro" id="IPR042229">
    <property type="entry name" value="Listeria/Bacterioides_rpt_sf"/>
</dbReference>
<evidence type="ECO:0000256" key="1">
    <source>
        <dbReference type="ARBA" id="ARBA00004196"/>
    </source>
</evidence>
<dbReference type="PROSITE" id="PS51125">
    <property type="entry name" value="NHL"/>
    <property type="match status" value="5"/>
</dbReference>
<dbReference type="Pfam" id="PF23197">
    <property type="entry name" value="IG_AIR9"/>
    <property type="match status" value="1"/>
</dbReference>
<dbReference type="PANTHER" id="PTHR24104">
    <property type="entry name" value="E3 UBIQUITIN-PROTEIN LIGASE NHLRC1-RELATED"/>
    <property type="match status" value="1"/>
</dbReference>
<feature type="repeat" description="NHL" evidence="3">
    <location>
        <begin position="164"/>
        <end position="198"/>
    </location>
</feature>
<evidence type="ECO:0000313" key="6">
    <source>
        <dbReference type="Proteomes" id="UP000190626"/>
    </source>
</evidence>
<dbReference type="Pfam" id="PF09479">
    <property type="entry name" value="Flg_new"/>
    <property type="match status" value="1"/>
</dbReference>
<organism evidence="5 6">
    <name type="scientific">Paenibacillus ferrarius</name>
    <dbReference type="NCBI Taxonomy" id="1469647"/>
    <lineage>
        <taxon>Bacteria</taxon>
        <taxon>Bacillati</taxon>
        <taxon>Bacillota</taxon>
        <taxon>Bacilli</taxon>
        <taxon>Bacillales</taxon>
        <taxon>Paenibacillaceae</taxon>
        <taxon>Paenibacillus</taxon>
    </lineage>
</organism>
<dbReference type="CDD" id="cd05819">
    <property type="entry name" value="NHL"/>
    <property type="match status" value="1"/>
</dbReference>
<name>A0A1V4H863_9BACL</name>
<keyword evidence="6" id="KW-1185">Reference proteome</keyword>
<comment type="subcellular location">
    <subcellularLocation>
        <location evidence="1">Cell envelope</location>
    </subcellularLocation>
</comment>
<feature type="repeat" description="NHL" evidence="3">
    <location>
        <begin position="123"/>
        <end position="155"/>
    </location>
</feature>
<dbReference type="GO" id="GO:0030313">
    <property type="term" value="C:cell envelope"/>
    <property type="evidence" value="ECO:0007669"/>
    <property type="project" value="UniProtKB-SubCell"/>
</dbReference>
<dbReference type="Pfam" id="PF01436">
    <property type="entry name" value="NHL"/>
    <property type="match status" value="6"/>
</dbReference>
<dbReference type="InterPro" id="IPR001258">
    <property type="entry name" value="NHL_repeat"/>
</dbReference>
<evidence type="ECO:0000256" key="2">
    <source>
        <dbReference type="ARBA" id="ARBA00022737"/>
    </source>
</evidence>
<dbReference type="InterPro" id="IPR011042">
    <property type="entry name" value="6-blade_b-propeller_TolB-like"/>
</dbReference>
<dbReference type="GO" id="GO:0008270">
    <property type="term" value="F:zinc ion binding"/>
    <property type="evidence" value="ECO:0007669"/>
    <property type="project" value="UniProtKB-KW"/>
</dbReference>
<dbReference type="Gene3D" id="2.60.40.4270">
    <property type="entry name" value="Listeria-Bacteroides repeat domain"/>
    <property type="match status" value="1"/>
</dbReference>
<proteinExistence type="predicted"/>
<evidence type="ECO:0000259" key="4">
    <source>
        <dbReference type="Pfam" id="PF23197"/>
    </source>
</evidence>
<keyword evidence="2" id="KW-0677">Repeat</keyword>
<dbReference type="InterPro" id="IPR050952">
    <property type="entry name" value="TRIM-NHL_E3_ligases"/>
</dbReference>
<dbReference type="Gene3D" id="2.120.10.30">
    <property type="entry name" value="TolB, C-terminal domain"/>
    <property type="match status" value="1"/>
</dbReference>
<comment type="caution">
    <text evidence="5">The sequence shown here is derived from an EMBL/GenBank/DDBJ whole genome shotgun (WGS) entry which is preliminary data.</text>
</comment>
<feature type="domain" description="AIR9-like A9" evidence="4">
    <location>
        <begin position="481"/>
        <end position="538"/>
    </location>
</feature>
<gene>
    <name evidence="5" type="ORF">BC351_40050</name>
</gene>
<dbReference type="Proteomes" id="UP000190626">
    <property type="component" value="Unassembled WGS sequence"/>
</dbReference>
<feature type="repeat" description="NHL" evidence="3">
    <location>
        <begin position="35"/>
        <end position="69"/>
    </location>
</feature>
<dbReference type="Gene3D" id="2.60.40.2340">
    <property type="match status" value="1"/>
</dbReference>
<dbReference type="NCBIfam" id="TIGR02543">
    <property type="entry name" value="List_Bact_rpt"/>
    <property type="match status" value="1"/>
</dbReference>
<dbReference type="InterPro" id="IPR056284">
    <property type="entry name" value="AIR9-like_A9"/>
</dbReference>
<dbReference type="Gene3D" id="2.40.10.500">
    <property type="match status" value="1"/>
</dbReference>
<feature type="repeat" description="NHL" evidence="3">
    <location>
        <begin position="78"/>
        <end position="112"/>
    </location>
</feature>
<dbReference type="AlphaFoldDB" id="A0A1V4H863"/>
<dbReference type="EMBL" id="MBTG01000060">
    <property type="protein sequence ID" value="OPH47400.1"/>
    <property type="molecule type" value="Genomic_DNA"/>
</dbReference>
<evidence type="ECO:0000313" key="5">
    <source>
        <dbReference type="EMBL" id="OPH47400.1"/>
    </source>
</evidence>
<protein>
    <recommendedName>
        <fullName evidence="4">AIR9-like A9 domain-containing protein</fullName>
    </recommendedName>
</protein>
<sequence length="771" mass="79300">MLMSFVLLVLPMIQSILGGGKAYAAGTLVWSDITGSEGFNTPQGLTLGSDGTVYVADTLNQQIKKLPNGSSDWENISGSEGFNSPVGVAVGSDGTVYVTDTSNHKIKKLPSGRSDWEDITSSGGFKYPQGVAIGSDGTVYVADTSNNKIKKLPSGGSTWSDITGSGGFNNPHGMAIGGDGALYVADTNNHQIKKLTSGGSAWSNITGSGGFKYPYDVAIGSDGTVYVADYMNHQIKKLRSGESTWENITGSAEFMYPQGLAIGSDDTVYVADSGTHQITKGSSAYTVSFNNDGGSPEATDQTVIKNHYAVEPEAETKTGYTFGGWYGSSNFSGAPFDFATTAVTRDQVLYAKWMSQAKVITAFSFAGLSPEATINETNKTIGLTLPYGTNVTTLIPVFTTKGASVIVGSTVQVSGTTMQNFTSAITYKVVAEDGTTQDYTVMVTVAANTAPTASSVTIAEMAQVGVQLTGTYTFTDADDKDTEGTSTYRWLSSSDGTTYIPIAGATSTTYTPVAGDQGNTIKFEVTPKDNHGLAGTPVFSAATAAVAPASTNITAFDAIGNVAAGAATYANAEAVSAALLASHATVTANGGTITVPVTAWVDTDNYNPSVAGSYTFTAILGSLPAYTTNTGGLTATVEVVVAPAVINITGFDEIGNVTAGTAGAATYANAEAVSAALLASHATVTANGGTIAVPVTAWVDTNNYSPSVAGSYTFTAVLGSLPANTTNTGGLTATVLVVVAPAVINITGFDEIGNVTAQQPMQMQKPYPQRY</sequence>
<reference evidence="6" key="1">
    <citation type="submission" date="2016-07" db="EMBL/GenBank/DDBJ databases">
        <authorList>
            <person name="Florea S."/>
            <person name="Webb J.S."/>
            <person name="Jaromczyk J."/>
            <person name="Schardl C.L."/>
        </authorList>
    </citation>
    <scope>NUCLEOTIDE SEQUENCE [LARGE SCALE GENOMIC DNA]</scope>
    <source>
        <strain evidence="6">CY1</strain>
    </source>
</reference>
<dbReference type="InterPro" id="IPR013378">
    <property type="entry name" value="InlB-like_B-rpt"/>
</dbReference>
<dbReference type="SUPFAM" id="SSF101898">
    <property type="entry name" value="NHL repeat"/>
    <property type="match status" value="1"/>
</dbReference>
<feature type="repeat" description="NHL" evidence="3">
    <location>
        <begin position="207"/>
        <end position="241"/>
    </location>
</feature>
<dbReference type="STRING" id="1469647.BC351_40050"/>
<evidence type="ECO:0000256" key="3">
    <source>
        <dbReference type="PROSITE-ProRule" id="PRU00504"/>
    </source>
</evidence>
<dbReference type="Gene3D" id="2.60.40.2700">
    <property type="match status" value="1"/>
</dbReference>
<accession>A0A1V4H863</accession>